<dbReference type="RefSeq" id="WP_048859118.1">
    <property type="nucleotide sequence ID" value="NZ_BJNN01000127.1"/>
</dbReference>
<sequence length="95" mass="11200">METEILKLIVLEVRRLATSGKLSADDMVLLFTYNPDYLKMYSLLETSTNEEFNLLKMMIVTYQFMLNKSKSTQQLNSMIMQVKNMYEKEIQNTNN</sequence>
<organism evidence="1 2">
    <name type="scientific">Novacetimonas hansenii</name>
    <name type="common">Komagataeibacter hansenii</name>
    <dbReference type="NCBI Taxonomy" id="436"/>
    <lineage>
        <taxon>Bacteria</taxon>
        <taxon>Pseudomonadati</taxon>
        <taxon>Pseudomonadota</taxon>
        <taxon>Alphaproteobacteria</taxon>
        <taxon>Acetobacterales</taxon>
        <taxon>Acetobacteraceae</taxon>
        <taxon>Novacetimonas</taxon>
    </lineage>
</organism>
<comment type="caution">
    <text evidence="1">The sequence shown here is derived from an EMBL/GenBank/DDBJ whole genome shotgun (WGS) entry which is preliminary data.</text>
</comment>
<evidence type="ECO:0000313" key="2">
    <source>
        <dbReference type="Proteomes" id="UP000319478"/>
    </source>
</evidence>
<accession>A0ABQ0SHB7</accession>
<dbReference type="Proteomes" id="UP000319478">
    <property type="component" value="Unassembled WGS sequence"/>
</dbReference>
<name>A0ABQ0SHB7_NOVHA</name>
<dbReference type="EMBL" id="BJNN01000127">
    <property type="protein sequence ID" value="GEC64575.1"/>
    <property type="molecule type" value="Genomic_DNA"/>
</dbReference>
<reference evidence="1 2" key="1">
    <citation type="submission" date="2019-06" db="EMBL/GenBank/DDBJ databases">
        <title>Whole genome shotgun sequence of Komagataeibacter hansenii NBRC 14820.</title>
        <authorList>
            <person name="Hosoyama A."/>
            <person name="Uohara A."/>
            <person name="Ohji S."/>
            <person name="Ichikawa N."/>
        </authorList>
    </citation>
    <scope>NUCLEOTIDE SEQUENCE [LARGE SCALE GENOMIC DNA]</scope>
    <source>
        <strain evidence="1 2">NBRC 14820</strain>
    </source>
</reference>
<keyword evidence="2" id="KW-1185">Reference proteome</keyword>
<gene>
    <name evidence="1" type="ORF">GHA01_24240</name>
</gene>
<protein>
    <submittedName>
        <fullName evidence="1">Uncharacterized protein</fullName>
    </submittedName>
</protein>
<proteinExistence type="predicted"/>
<evidence type="ECO:0000313" key="1">
    <source>
        <dbReference type="EMBL" id="GEC64575.1"/>
    </source>
</evidence>